<reference evidence="1 2" key="1">
    <citation type="submission" date="2024-03" db="EMBL/GenBank/DDBJ databases">
        <title>Rhodococcus navarretei sp. nov. and Pseudarthrobacter quantumdoti sp. nov., two new species with the ability to biosynthesize Quantum Dots isolated from soil samples at Union Glacier, Antarctica.</title>
        <authorList>
            <person name="Vargas M."/>
        </authorList>
    </citation>
    <scope>NUCLEOTIDE SEQUENCE [LARGE SCALE GENOMIC DNA]</scope>
    <source>
        <strain evidence="1 2">EXRC-4A-4</strain>
    </source>
</reference>
<proteinExistence type="predicted"/>
<gene>
    <name evidence="1" type="ORF">AABD04_20205</name>
</gene>
<evidence type="ECO:0000313" key="2">
    <source>
        <dbReference type="Proteomes" id="UP001456513"/>
    </source>
</evidence>
<comment type="caution">
    <text evidence="1">The sequence shown here is derived from an EMBL/GenBank/DDBJ whole genome shotgun (WGS) entry which is preliminary data.</text>
</comment>
<name>A0ABU9D3E1_9NOCA</name>
<sequence length="309" mass="32698">MNRTTTDLSAAAAVCVLAAPALVASRNRFLARTYRRQTFMDTTDPRSLPPATDPHLAAPSTRTLIEVEISTLDQHGDPGFVHTRGHFHSPSTAARFAVSQAETVADLRQVDTVAATFIHTVDDSLCLIGTPGEIACALASIPVYAPGVRSAELPPPGYVTTSIGVWTATPIEPLPGVDPADLIDVTVRSTRPDPLPDSTTVAGDFPAHAAHIFAAALAREITMRSGGHSEATVKTVPGQRRLVVEHPVEVDDADAAAVARYTRITQLRANIAALDPVADAECAVGLTAELHILESHTRRSFDDESDAVA</sequence>
<dbReference type="GO" id="GO:0032259">
    <property type="term" value="P:methylation"/>
    <property type="evidence" value="ECO:0007669"/>
    <property type="project" value="UniProtKB-KW"/>
</dbReference>
<protein>
    <submittedName>
        <fullName evidence="1">Methyltransferase</fullName>
    </submittedName>
</protein>
<keyword evidence="1" id="KW-0808">Transferase</keyword>
<accession>A0ABU9D3E1</accession>
<dbReference type="EMBL" id="JBBPCN010000001">
    <property type="protein sequence ID" value="MEK8073173.1"/>
    <property type="molecule type" value="Genomic_DNA"/>
</dbReference>
<dbReference type="Proteomes" id="UP001456513">
    <property type="component" value="Unassembled WGS sequence"/>
</dbReference>
<organism evidence="1 2">
    <name type="scientific">Rhodococcus navarretei</name>
    <dbReference type="NCBI Taxonomy" id="3128981"/>
    <lineage>
        <taxon>Bacteria</taxon>
        <taxon>Bacillati</taxon>
        <taxon>Actinomycetota</taxon>
        <taxon>Actinomycetes</taxon>
        <taxon>Mycobacteriales</taxon>
        <taxon>Nocardiaceae</taxon>
        <taxon>Rhodococcus</taxon>
    </lineage>
</organism>
<keyword evidence="2" id="KW-1185">Reference proteome</keyword>
<evidence type="ECO:0000313" key="1">
    <source>
        <dbReference type="EMBL" id="MEK8073173.1"/>
    </source>
</evidence>
<keyword evidence="1" id="KW-0489">Methyltransferase</keyword>
<dbReference type="RefSeq" id="WP_241260216.1">
    <property type="nucleotide sequence ID" value="NZ_JBBPCN010000001.1"/>
</dbReference>
<dbReference type="GO" id="GO:0008168">
    <property type="term" value="F:methyltransferase activity"/>
    <property type="evidence" value="ECO:0007669"/>
    <property type="project" value="UniProtKB-KW"/>
</dbReference>